<dbReference type="InterPro" id="IPR029071">
    <property type="entry name" value="Ubiquitin-like_domsf"/>
</dbReference>
<dbReference type="GO" id="GO:0061630">
    <property type="term" value="F:ubiquitin protein ligase activity"/>
    <property type="evidence" value="ECO:0007669"/>
    <property type="project" value="UniProtKB-EC"/>
</dbReference>
<proteinExistence type="predicted"/>
<reference evidence="13" key="2">
    <citation type="journal article" date="2016" name="Mol. Ecol.">
        <title>Population genomics of the filarial nematode parasite Wuchereria bancrofti from mosquitoes.</title>
        <authorList>
            <person name="Small S.T."/>
            <person name="Reimer L.J."/>
            <person name="Tisch D.J."/>
            <person name="King C.L."/>
            <person name="Christensen B.M."/>
            <person name="Siba P.M."/>
            <person name="Kazura J.W."/>
            <person name="Serre D."/>
            <person name="Zimmerman P.A."/>
        </authorList>
    </citation>
    <scope>NUCLEOTIDE SEQUENCE</scope>
    <source>
        <strain evidence="13">pt0022</strain>
    </source>
</reference>
<dbReference type="EC" id="2.3.2.31" evidence="3"/>
<evidence type="ECO:0000256" key="10">
    <source>
        <dbReference type="ARBA" id="ARBA00022833"/>
    </source>
</evidence>
<dbReference type="Proteomes" id="UP000093561">
    <property type="component" value="Unassembled WGS sequence"/>
</dbReference>
<dbReference type="Gene3D" id="1.20.120.1750">
    <property type="match status" value="1"/>
</dbReference>
<dbReference type="AlphaFoldDB" id="A0AAF5PP07"/>
<dbReference type="GO" id="GO:0016567">
    <property type="term" value="P:protein ubiquitination"/>
    <property type="evidence" value="ECO:0007669"/>
    <property type="project" value="InterPro"/>
</dbReference>
<evidence type="ECO:0000256" key="3">
    <source>
        <dbReference type="ARBA" id="ARBA00012251"/>
    </source>
</evidence>
<keyword evidence="8" id="KW-0863">Zinc-finger</keyword>
<dbReference type="Pfam" id="PF17978">
    <property type="entry name" value="zf-RING_14"/>
    <property type="match status" value="1"/>
</dbReference>
<evidence type="ECO:0000256" key="6">
    <source>
        <dbReference type="ARBA" id="ARBA00022723"/>
    </source>
</evidence>
<protein>
    <recommendedName>
        <fullName evidence="3">RBR-type E3 ubiquitin transferase</fullName>
        <ecNumber evidence="3">2.3.2.31</ecNumber>
    </recommendedName>
</protein>
<name>A0AAF5PP07_WUCBA</name>
<dbReference type="Pfam" id="PF17976">
    <property type="entry name" value="zf-RING_12"/>
    <property type="match status" value="1"/>
</dbReference>
<evidence type="ECO:0000256" key="4">
    <source>
        <dbReference type="ARBA" id="ARBA00022553"/>
    </source>
</evidence>
<dbReference type="InterPro" id="IPR000626">
    <property type="entry name" value="Ubiquitin-like_dom"/>
</dbReference>
<reference evidence="14" key="3">
    <citation type="submission" date="2024-02" db="UniProtKB">
        <authorList>
            <consortium name="WormBaseParasite"/>
        </authorList>
    </citation>
    <scope>IDENTIFICATION</scope>
    <source>
        <strain evidence="14">pt0022</strain>
    </source>
</reference>
<keyword evidence="10" id="KW-0862">Zinc</keyword>
<evidence type="ECO:0000313" key="14">
    <source>
        <dbReference type="WBParaSite" id="mrna-Wban_03557"/>
    </source>
</evidence>
<dbReference type="WBParaSite" id="mrna-Wban_03557">
    <property type="protein sequence ID" value="mrna-Wban_03557"/>
    <property type="gene ID" value="Wban_03557"/>
</dbReference>
<dbReference type="GO" id="GO:0005829">
    <property type="term" value="C:cytosol"/>
    <property type="evidence" value="ECO:0007669"/>
    <property type="project" value="InterPro"/>
</dbReference>
<evidence type="ECO:0000256" key="9">
    <source>
        <dbReference type="ARBA" id="ARBA00022786"/>
    </source>
</evidence>
<feature type="domain" description="Ubiquitin-like" evidence="11">
    <location>
        <begin position="1"/>
        <end position="87"/>
    </location>
</feature>
<feature type="domain" description="RING-type" evidence="12">
    <location>
        <begin position="193"/>
        <end position="392"/>
    </location>
</feature>
<evidence type="ECO:0000256" key="2">
    <source>
        <dbReference type="ARBA" id="ARBA00004906"/>
    </source>
</evidence>
<comment type="catalytic activity">
    <reaction evidence="1">
        <text>[E2 ubiquitin-conjugating enzyme]-S-ubiquitinyl-L-cysteine + [acceptor protein]-L-lysine = [E2 ubiquitin-conjugating enzyme]-L-cysteine + [acceptor protein]-N(6)-ubiquitinyl-L-lysine.</text>
        <dbReference type="EC" id="2.3.2.31"/>
    </reaction>
</comment>
<dbReference type="InterPro" id="IPR044066">
    <property type="entry name" value="TRIAD_supradom"/>
</dbReference>
<dbReference type="PRINTS" id="PR01475">
    <property type="entry name" value="PARKIN"/>
</dbReference>
<dbReference type="SUPFAM" id="SSF57850">
    <property type="entry name" value="RING/U-box"/>
    <property type="match status" value="2"/>
</dbReference>
<keyword evidence="7" id="KW-0677">Repeat</keyword>
<dbReference type="PANTHER" id="PTHR11685">
    <property type="entry name" value="RBR FAMILY RING FINGER AND IBR DOMAIN-CONTAINING"/>
    <property type="match status" value="1"/>
</dbReference>
<evidence type="ECO:0000256" key="7">
    <source>
        <dbReference type="ARBA" id="ARBA00022737"/>
    </source>
</evidence>
<dbReference type="InterPro" id="IPR031127">
    <property type="entry name" value="E3_UB_ligase_RBR"/>
</dbReference>
<keyword evidence="5" id="KW-0808">Transferase</keyword>
<evidence type="ECO:0000259" key="11">
    <source>
        <dbReference type="PROSITE" id="PS50053"/>
    </source>
</evidence>
<evidence type="ECO:0000256" key="1">
    <source>
        <dbReference type="ARBA" id="ARBA00001798"/>
    </source>
</evidence>
<evidence type="ECO:0000256" key="5">
    <source>
        <dbReference type="ARBA" id="ARBA00022679"/>
    </source>
</evidence>
<dbReference type="InterPro" id="IPR054694">
    <property type="entry name" value="Parkin-like_IBR"/>
</dbReference>
<organism evidence="13 14">
    <name type="scientific">Wuchereria bancrofti</name>
    <dbReference type="NCBI Taxonomy" id="6293"/>
    <lineage>
        <taxon>Eukaryota</taxon>
        <taxon>Metazoa</taxon>
        <taxon>Ecdysozoa</taxon>
        <taxon>Nematoda</taxon>
        <taxon>Chromadorea</taxon>
        <taxon>Rhabditida</taxon>
        <taxon>Spirurina</taxon>
        <taxon>Spiruromorpha</taxon>
        <taxon>Filarioidea</taxon>
        <taxon>Onchocercidae</taxon>
        <taxon>Wuchereria</taxon>
    </lineage>
</organism>
<dbReference type="InterPro" id="IPR041170">
    <property type="entry name" value="Znf-RING_14"/>
</dbReference>
<dbReference type="SUPFAM" id="SSF54236">
    <property type="entry name" value="Ubiquitin-like"/>
    <property type="match status" value="1"/>
</dbReference>
<dbReference type="GO" id="GO:0005739">
    <property type="term" value="C:mitochondrion"/>
    <property type="evidence" value="ECO:0007669"/>
    <property type="project" value="InterPro"/>
</dbReference>
<dbReference type="InterPro" id="IPR003977">
    <property type="entry name" value="Parkin"/>
</dbReference>
<dbReference type="GO" id="GO:0009893">
    <property type="term" value="P:positive regulation of metabolic process"/>
    <property type="evidence" value="ECO:0007669"/>
    <property type="project" value="UniProtKB-ARBA"/>
</dbReference>
<dbReference type="Pfam" id="PF22605">
    <property type="entry name" value="IBR_2"/>
    <property type="match status" value="1"/>
</dbReference>
<dbReference type="PROSITE" id="PS51873">
    <property type="entry name" value="TRIAD"/>
    <property type="match status" value="1"/>
</dbReference>
<evidence type="ECO:0000313" key="13">
    <source>
        <dbReference type="Proteomes" id="UP000093561"/>
    </source>
</evidence>
<reference evidence="13" key="1">
    <citation type="submission" date="2015-03" db="EMBL/GenBank/DDBJ databases">
        <title>Wuchereria bancrofti Genome Sequencing Papua New Guinea Strain.</title>
        <authorList>
            <person name="Small S.T."/>
            <person name="Serre D."/>
            <person name="Zimmerman P.A."/>
        </authorList>
    </citation>
    <scope>NUCLEOTIDE SEQUENCE [LARGE SCALE GENOMIC DNA]</scope>
    <source>
        <strain evidence="13">pt0022</strain>
    </source>
</reference>
<dbReference type="InterPro" id="IPR041565">
    <property type="entry name" value="Parkin_Znf-RING"/>
</dbReference>
<keyword evidence="9" id="KW-0833">Ubl conjugation pathway</keyword>
<keyword evidence="4" id="KW-0597">Phosphoprotein</keyword>
<sequence length="392" mass="44123">MQLLITVWNREPWYMRRIGRSRNVIVEVDGDGTVGDVANKLSTALGIPHSNFLLILCGNKLTYNTPISALLLGPQTSLTAVVTERCSSEEDEKQKSGPSLSANNRSSEITSFKVFCRSCSSLKNGKLRVYCVECSSTSLILTKEPSSWDDVLINTIQADCKDCEKETAARFCFKCIDCGQVAVPLTHVRNFRGLGNCSICCDSHMKVVVQLNCHHQTCVDCFSTYIKTAFVEHQFAFIPPNGYTVGCPVYNCRGCVVDTHCFYLMGKSTYDEYQRQAAEHFVTLEQEGMFCPRANCGASFLWEFNPSNPKIICPECYVLFCGLCRQLECICLGSDATKKTIERICRRCPSCNTPTERNGGCAHMHCLQCGEHWCFLCVKSWNEDCQWNHWFD</sequence>
<dbReference type="GO" id="GO:0008270">
    <property type="term" value="F:zinc ion binding"/>
    <property type="evidence" value="ECO:0007669"/>
    <property type="project" value="UniProtKB-KW"/>
</dbReference>
<comment type="pathway">
    <text evidence="2">Protein modification; protein ubiquitination.</text>
</comment>
<accession>A0AAF5PP07</accession>
<dbReference type="PROSITE" id="PS50053">
    <property type="entry name" value="UBIQUITIN_2"/>
    <property type="match status" value="1"/>
</dbReference>
<evidence type="ECO:0000256" key="8">
    <source>
        <dbReference type="ARBA" id="ARBA00022771"/>
    </source>
</evidence>
<evidence type="ECO:0000259" key="12">
    <source>
        <dbReference type="PROSITE" id="PS51873"/>
    </source>
</evidence>
<keyword evidence="6" id="KW-0479">Metal-binding</keyword>